<dbReference type="AlphaFoldDB" id="A0AAD5VCF4"/>
<name>A0AAD5VCF4_9APHY</name>
<reference evidence="5" key="1">
    <citation type="submission" date="2022-07" db="EMBL/GenBank/DDBJ databases">
        <title>Genome Sequence of Physisporinus lineatus.</title>
        <authorList>
            <person name="Buettner E."/>
        </authorList>
    </citation>
    <scope>NUCLEOTIDE SEQUENCE</scope>
    <source>
        <strain evidence="5">VT162</strain>
    </source>
</reference>
<feature type="domain" description="Nucleotide exchange factor Fes1" evidence="4">
    <location>
        <begin position="1"/>
        <end position="79"/>
    </location>
</feature>
<gene>
    <name evidence="5" type="ORF">NLI96_g364</name>
</gene>
<accession>A0AAD5VCF4</accession>
<keyword evidence="6" id="KW-1185">Reference proteome</keyword>
<dbReference type="Gene3D" id="1.25.10.10">
    <property type="entry name" value="Leucine-rich Repeat Variant"/>
    <property type="match status" value="1"/>
</dbReference>
<evidence type="ECO:0000313" key="6">
    <source>
        <dbReference type="Proteomes" id="UP001212997"/>
    </source>
</evidence>
<feature type="region of interest" description="Disordered" evidence="3">
    <location>
        <begin position="1"/>
        <end position="26"/>
    </location>
</feature>
<proteinExistence type="inferred from homology"/>
<feature type="region of interest" description="Disordered" evidence="3">
    <location>
        <begin position="301"/>
        <end position="326"/>
    </location>
</feature>
<sequence length="367" mass="40066">MESLLRWGIEHSSGNNGQQPTEPRKDLDPAIIDHILGKSDAVQMREALDVALDESRDDDERIQALDDFEMLVEHIDNANGTCSEPTKQSGLTQIRKDLAKLKMWEPLQNLLTSPSSSDGIKRQVLWIIGTAVQNNPSAQTSYLTLSPLPTILSFLSPSASSAKTRSKAVYTLSGLLKHHAAAVRQLEESQGWEVLRGLLEDSDITVRRKAVFLINALLIPTEPVESQPAISSTPVPSDSTDVILHPTAIRSQPTAQPVHPNSHASMLSDPGSFSTSEITKRALENHAILPALVHSLISPVPFGPDGDSEGDPDFEQNIIQGPLSHEDKNPFATFLREELRKAGGDVQLSERWGLTVDEITSLRNAVA</sequence>
<comment type="caution">
    <text evidence="5">The sequence shown here is derived from an EMBL/GenBank/DDBJ whole genome shotgun (WGS) entry which is preliminary data.</text>
</comment>
<dbReference type="GO" id="GO:0000774">
    <property type="term" value="F:adenyl-nucleotide exchange factor activity"/>
    <property type="evidence" value="ECO:0007669"/>
    <property type="project" value="TreeGrafter"/>
</dbReference>
<feature type="region of interest" description="Disordered" evidence="3">
    <location>
        <begin position="252"/>
        <end position="273"/>
    </location>
</feature>
<comment type="similarity">
    <text evidence="1">Belongs to the FES1 family.</text>
</comment>
<organism evidence="5 6">
    <name type="scientific">Meripilus lineatus</name>
    <dbReference type="NCBI Taxonomy" id="2056292"/>
    <lineage>
        <taxon>Eukaryota</taxon>
        <taxon>Fungi</taxon>
        <taxon>Dikarya</taxon>
        <taxon>Basidiomycota</taxon>
        <taxon>Agaricomycotina</taxon>
        <taxon>Agaricomycetes</taxon>
        <taxon>Polyporales</taxon>
        <taxon>Meripilaceae</taxon>
        <taxon>Meripilus</taxon>
    </lineage>
</organism>
<protein>
    <recommendedName>
        <fullName evidence="4">Nucleotide exchange factor Fes1 domain-containing protein</fullName>
    </recommendedName>
</protein>
<dbReference type="PANTHER" id="PTHR19316">
    <property type="entry name" value="PROTEIN FOLDING REGULATOR"/>
    <property type="match status" value="1"/>
</dbReference>
<feature type="compositionally biased region" description="Polar residues" evidence="3">
    <location>
        <begin position="12"/>
        <end position="21"/>
    </location>
</feature>
<dbReference type="Pfam" id="PF08609">
    <property type="entry name" value="Fes1"/>
    <property type="match status" value="1"/>
</dbReference>
<evidence type="ECO:0000313" key="5">
    <source>
        <dbReference type="EMBL" id="KAJ3491902.1"/>
    </source>
</evidence>
<dbReference type="PANTHER" id="PTHR19316:SF18">
    <property type="entry name" value="HSP70-BINDING PROTEIN 1"/>
    <property type="match status" value="1"/>
</dbReference>
<dbReference type="GO" id="GO:0005783">
    <property type="term" value="C:endoplasmic reticulum"/>
    <property type="evidence" value="ECO:0007669"/>
    <property type="project" value="TreeGrafter"/>
</dbReference>
<dbReference type="Proteomes" id="UP001212997">
    <property type="component" value="Unassembled WGS sequence"/>
</dbReference>
<dbReference type="SUPFAM" id="SSF48371">
    <property type="entry name" value="ARM repeat"/>
    <property type="match status" value="1"/>
</dbReference>
<dbReference type="InterPro" id="IPR016024">
    <property type="entry name" value="ARM-type_fold"/>
</dbReference>
<dbReference type="EMBL" id="JANAWD010000005">
    <property type="protein sequence ID" value="KAJ3491902.1"/>
    <property type="molecule type" value="Genomic_DNA"/>
</dbReference>
<keyword evidence="2" id="KW-0677">Repeat</keyword>
<dbReference type="InterPro" id="IPR050693">
    <property type="entry name" value="Hsp70_NEF-Inhibitors"/>
</dbReference>
<evidence type="ECO:0000256" key="2">
    <source>
        <dbReference type="ARBA" id="ARBA00022737"/>
    </source>
</evidence>
<evidence type="ECO:0000259" key="4">
    <source>
        <dbReference type="Pfam" id="PF08609"/>
    </source>
</evidence>
<evidence type="ECO:0000256" key="3">
    <source>
        <dbReference type="SAM" id="MobiDB-lite"/>
    </source>
</evidence>
<dbReference type="InterPro" id="IPR013918">
    <property type="entry name" value="Nucleotide_exch_fac_Fes1"/>
</dbReference>
<dbReference type="InterPro" id="IPR011989">
    <property type="entry name" value="ARM-like"/>
</dbReference>
<evidence type="ECO:0000256" key="1">
    <source>
        <dbReference type="ARBA" id="ARBA00011045"/>
    </source>
</evidence>